<accession>A0A830D0K3</accession>
<comment type="similarity">
    <text evidence="2">Belongs to the glycosyl hydrolase 35 family.</text>
</comment>
<proteinExistence type="inferred from homology"/>
<dbReference type="InterPro" id="IPR031330">
    <property type="entry name" value="Gly_Hdrlase_35_cat"/>
</dbReference>
<evidence type="ECO:0000313" key="6">
    <source>
        <dbReference type="Proteomes" id="UP000653305"/>
    </source>
</evidence>
<dbReference type="AlphaFoldDB" id="A0A830D0K3"/>
<evidence type="ECO:0000313" key="5">
    <source>
        <dbReference type="EMBL" id="GFQ01945.1"/>
    </source>
</evidence>
<dbReference type="EC" id="3.2.1.23" evidence="3"/>
<dbReference type="GO" id="GO:0004565">
    <property type="term" value="F:beta-galactosidase activity"/>
    <property type="evidence" value="ECO:0007669"/>
    <property type="project" value="UniProtKB-EC"/>
</dbReference>
<feature type="domain" description="Glycoside hydrolase 35 catalytic" evidence="4">
    <location>
        <begin position="75"/>
        <end position="161"/>
    </location>
</feature>
<dbReference type="PANTHER" id="PTHR23421">
    <property type="entry name" value="BETA-GALACTOSIDASE RELATED"/>
    <property type="match status" value="1"/>
</dbReference>
<comment type="caution">
    <text evidence="5">The sequence shown here is derived from an EMBL/GenBank/DDBJ whole genome shotgun (WGS) entry which is preliminary data.</text>
</comment>
<dbReference type="Proteomes" id="UP000653305">
    <property type="component" value="Unassembled WGS sequence"/>
</dbReference>
<sequence>MKRGRRKGSRNKPRPEVSRKLGEATLHYAHVRFGEADFGLSTSKMMRINILLLMVLFTLGFDSVRETISYEDKAFIINRNRKILISGSIHYPRSTPEKAKDGGLDVIQTYVFWNGHELAPGKYNFKGRFDIVKFIKIAQQAGLFVHLRIGPYACAEWNLGWVNELNLSQGMKAQNSSQTVPKSMPRASSKMAKHSGMVAKAFQPRQLTPSRTKPHAKVQIRVKPWSNPGIQAFKANLTHLTSI</sequence>
<evidence type="ECO:0000256" key="2">
    <source>
        <dbReference type="ARBA" id="ARBA00009809"/>
    </source>
</evidence>
<gene>
    <name evidence="5" type="ORF">PHJA_002338400</name>
</gene>
<evidence type="ECO:0000256" key="1">
    <source>
        <dbReference type="ARBA" id="ARBA00001412"/>
    </source>
</evidence>
<dbReference type="InterPro" id="IPR001944">
    <property type="entry name" value="Glycoside_Hdrlase_35"/>
</dbReference>
<reference evidence="5" key="1">
    <citation type="submission" date="2020-07" db="EMBL/GenBank/DDBJ databases">
        <title>Ethylene signaling mediates host invasion by parasitic plants.</title>
        <authorList>
            <person name="Yoshida S."/>
        </authorList>
    </citation>
    <scope>NUCLEOTIDE SEQUENCE</scope>
    <source>
        <strain evidence="5">Okayama</strain>
    </source>
</reference>
<dbReference type="OrthoDB" id="1657402at2759"/>
<dbReference type="Pfam" id="PF01301">
    <property type="entry name" value="Glyco_hydro_35"/>
    <property type="match status" value="1"/>
</dbReference>
<dbReference type="Gene3D" id="3.20.20.80">
    <property type="entry name" value="Glycosidases"/>
    <property type="match status" value="1"/>
</dbReference>
<evidence type="ECO:0000256" key="3">
    <source>
        <dbReference type="ARBA" id="ARBA00012756"/>
    </source>
</evidence>
<dbReference type="SUPFAM" id="SSF51445">
    <property type="entry name" value="(Trans)glycosidases"/>
    <property type="match status" value="1"/>
</dbReference>
<keyword evidence="6" id="KW-1185">Reference proteome</keyword>
<organism evidence="5 6">
    <name type="scientific">Phtheirospermum japonicum</name>
    <dbReference type="NCBI Taxonomy" id="374723"/>
    <lineage>
        <taxon>Eukaryota</taxon>
        <taxon>Viridiplantae</taxon>
        <taxon>Streptophyta</taxon>
        <taxon>Embryophyta</taxon>
        <taxon>Tracheophyta</taxon>
        <taxon>Spermatophyta</taxon>
        <taxon>Magnoliopsida</taxon>
        <taxon>eudicotyledons</taxon>
        <taxon>Gunneridae</taxon>
        <taxon>Pentapetalae</taxon>
        <taxon>asterids</taxon>
        <taxon>lamiids</taxon>
        <taxon>Lamiales</taxon>
        <taxon>Orobanchaceae</taxon>
        <taxon>Orobanchaceae incertae sedis</taxon>
        <taxon>Phtheirospermum</taxon>
    </lineage>
</organism>
<dbReference type="EMBL" id="BMAC01000718">
    <property type="protein sequence ID" value="GFQ01945.1"/>
    <property type="molecule type" value="Genomic_DNA"/>
</dbReference>
<protein>
    <recommendedName>
        <fullName evidence="3">beta-galactosidase</fullName>
        <ecNumber evidence="3">3.2.1.23</ecNumber>
    </recommendedName>
</protein>
<evidence type="ECO:0000259" key="4">
    <source>
        <dbReference type="Pfam" id="PF01301"/>
    </source>
</evidence>
<dbReference type="PRINTS" id="PR00742">
    <property type="entry name" value="GLHYDRLASE35"/>
</dbReference>
<dbReference type="InterPro" id="IPR017853">
    <property type="entry name" value="GH"/>
</dbReference>
<comment type="catalytic activity">
    <reaction evidence="1">
        <text>Hydrolysis of terminal non-reducing beta-D-galactose residues in beta-D-galactosides.</text>
        <dbReference type="EC" id="3.2.1.23"/>
    </reaction>
</comment>
<dbReference type="GO" id="GO:0005975">
    <property type="term" value="P:carbohydrate metabolic process"/>
    <property type="evidence" value="ECO:0007669"/>
    <property type="project" value="InterPro"/>
</dbReference>
<name>A0A830D0K3_9LAMI</name>